<dbReference type="RefSeq" id="WP_035209159.1">
    <property type="nucleotide sequence ID" value="NZ_BAUW01000017.1"/>
</dbReference>
<keyword evidence="3" id="KW-1185">Reference proteome</keyword>
<proteinExistence type="predicted"/>
<dbReference type="Proteomes" id="UP000018949">
    <property type="component" value="Unassembled WGS sequence"/>
</dbReference>
<evidence type="ECO:0000256" key="1">
    <source>
        <dbReference type="SAM" id="MobiDB-lite"/>
    </source>
</evidence>
<name>W4RLD2_9BACI</name>
<comment type="caution">
    <text evidence="2">The sequence shown here is derived from an EMBL/GenBank/DDBJ whole genome shotgun (WGS) entry which is preliminary data.</text>
</comment>
<sequence length="79" mass="9096">MEEKQNTKSSKGSIVSKSNASTAECEKTRLWLREKEKTSIKQRLPNFLAGVFCRLRRMGKPIKSNKGALFNEESKKRSY</sequence>
<feature type="compositionally biased region" description="Polar residues" evidence="1">
    <location>
        <begin position="7"/>
        <end position="22"/>
    </location>
</feature>
<evidence type="ECO:0000313" key="2">
    <source>
        <dbReference type="EMBL" id="GAE45131.1"/>
    </source>
</evidence>
<gene>
    <name evidence="2" type="ORF">JCM21738_1904</name>
</gene>
<accession>W4RLD2</accession>
<evidence type="ECO:0000313" key="3">
    <source>
        <dbReference type="Proteomes" id="UP000018949"/>
    </source>
</evidence>
<reference evidence="2 3" key="1">
    <citation type="submission" date="2013-12" db="EMBL/GenBank/DDBJ databases">
        <title>NBRP : Genome information of microbial organism related human and environment.</title>
        <authorList>
            <person name="Hattori M."/>
            <person name="Oshima K."/>
            <person name="Inaba H."/>
            <person name="Suda W."/>
            <person name="Sakamoto M."/>
            <person name="Iino T."/>
            <person name="Kitahara M."/>
            <person name="Oshida Y."/>
            <person name="Iida T."/>
            <person name="Kudo T."/>
            <person name="Itoh T."/>
            <person name="Ahmed I."/>
            <person name="Ohkuma M."/>
        </authorList>
    </citation>
    <scope>NUCLEOTIDE SEQUENCE [LARGE SCALE GENOMIC DNA]</scope>
    <source>
        <strain evidence="2 3">JCM 21738</strain>
    </source>
</reference>
<feature type="region of interest" description="Disordered" evidence="1">
    <location>
        <begin position="1"/>
        <end position="25"/>
    </location>
</feature>
<dbReference type="AlphaFoldDB" id="W4RLD2"/>
<protein>
    <submittedName>
        <fullName evidence="2">Uncharacterized protein</fullName>
    </submittedName>
</protein>
<dbReference type="EMBL" id="BAUW01000017">
    <property type="protein sequence ID" value="GAE45131.1"/>
    <property type="molecule type" value="Genomic_DNA"/>
</dbReference>
<organism evidence="2 3">
    <name type="scientific">Mesobacillus boroniphilus JCM 21738</name>
    <dbReference type="NCBI Taxonomy" id="1294265"/>
    <lineage>
        <taxon>Bacteria</taxon>
        <taxon>Bacillati</taxon>
        <taxon>Bacillota</taxon>
        <taxon>Bacilli</taxon>
        <taxon>Bacillales</taxon>
        <taxon>Bacillaceae</taxon>
        <taxon>Mesobacillus</taxon>
    </lineage>
</organism>